<dbReference type="GO" id="GO:0010468">
    <property type="term" value="P:regulation of gene expression"/>
    <property type="evidence" value="ECO:0007669"/>
    <property type="project" value="InterPro"/>
</dbReference>
<feature type="region of interest" description="Disordered" evidence="3">
    <location>
        <begin position="215"/>
        <end position="243"/>
    </location>
</feature>
<feature type="region of interest" description="Disordered" evidence="3">
    <location>
        <begin position="477"/>
        <end position="510"/>
    </location>
</feature>
<evidence type="ECO:0000313" key="5">
    <source>
        <dbReference type="EnsemblMetazoa" id="CJA34376.1"/>
    </source>
</evidence>
<keyword evidence="2" id="KW-0539">Nucleus</keyword>
<accession>A0A8R1EHS7</accession>
<organism evidence="5 6">
    <name type="scientific">Caenorhabditis japonica</name>
    <dbReference type="NCBI Taxonomy" id="281687"/>
    <lineage>
        <taxon>Eukaryota</taxon>
        <taxon>Metazoa</taxon>
        <taxon>Ecdysozoa</taxon>
        <taxon>Nematoda</taxon>
        <taxon>Chromadorea</taxon>
        <taxon>Rhabditida</taxon>
        <taxon>Rhabditina</taxon>
        <taxon>Rhabditomorpha</taxon>
        <taxon>Rhabditoidea</taxon>
        <taxon>Rhabditidae</taxon>
        <taxon>Peloderinae</taxon>
        <taxon>Caenorhabditis</taxon>
    </lineage>
</organism>
<dbReference type="PROSITE" id="PS50006">
    <property type="entry name" value="FHA_DOMAIN"/>
    <property type="match status" value="1"/>
</dbReference>
<dbReference type="InterPro" id="IPR000253">
    <property type="entry name" value="FHA_dom"/>
</dbReference>
<dbReference type="SUPFAM" id="SSF49879">
    <property type="entry name" value="SMAD/FHA domain"/>
    <property type="match status" value="1"/>
</dbReference>
<dbReference type="Gene3D" id="2.60.200.20">
    <property type="match status" value="1"/>
</dbReference>
<name>A0A8R1EHS7_CAEJA</name>
<feature type="compositionally biased region" description="Low complexity" evidence="3">
    <location>
        <begin position="354"/>
        <end position="365"/>
    </location>
</feature>
<keyword evidence="6" id="KW-1185">Reference proteome</keyword>
<evidence type="ECO:0000259" key="4">
    <source>
        <dbReference type="PROSITE" id="PS50006"/>
    </source>
</evidence>
<dbReference type="InterPro" id="IPR042803">
    <property type="entry name" value="TCF19"/>
</dbReference>
<protein>
    <submittedName>
        <fullName evidence="5">FHA domain-containing protein</fullName>
    </submittedName>
</protein>
<dbReference type="SMART" id="SM00240">
    <property type="entry name" value="FHA"/>
    <property type="match status" value="1"/>
</dbReference>
<evidence type="ECO:0000256" key="1">
    <source>
        <dbReference type="ARBA" id="ARBA00004123"/>
    </source>
</evidence>
<dbReference type="PANTHER" id="PTHR15464">
    <property type="entry name" value="TRANSCRIPTION FACTOR 19"/>
    <property type="match status" value="1"/>
</dbReference>
<dbReference type="PANTHER" id="PTHR15464:SF1">
    <property type="entry name" value="TRANSCRIPTION FACTOR 19"/>
    <property type="match status" value="1"/>
</dbReference>
<dbReference type="AlphaFoldDB" id="A0A8R1EHS7"/>
<dbReference type="Pfam" id="PF00498">
    <property type="entry name" value="FHA"/>
    <property type="match status" value="1"/>
</dbReference>
<feature type="region of interest" description="Disordered" evidence="3">
    <location>
        <begin position="171"/>
        <end position="194"/>
    </location>
</feature>
<evidence type="ECO:0000313" key="6">
    <source>
        <dbReference type="Proteomes" id="UP000005237"/>
    </source>
</evidence>
<comment type="subcellular location">
    <subcellularLocation>
        <location evidence="1">Nucleus</location>
    </subcellularLocation>
</comment>
<feature type="region of interest" description="Disordered" evidence="3">
    <location>
        <begin position="345"/>
        <end position="369"/>
    </location>
</feature>
<reference evidence="5" key="2">
    <citation type="submission" date="2022-06" db="UniProtKB">
        <authorList>
            <consortium name="EnsemblMetazoa"/>
        </authorList>
    </citation>
    <scope>IDENTIFICATION</scope>
    <source>
        <strain evidence="5">DF5081</strain>
    </source>
</reference>
<feature type="domain" description="FHA" evidence="4">
    <location>
        <begin position="39"/>
        <end position="102"/>
    </location>
</feature>
<proteinExistence type="predicted"/>
<reference evidence="6" key="1">
    <citation type="submission" date="2010-08" db="EMBL/GenBank/DDBJ databases">
        <authorList>
            <consortium name="Caenorhabditis japonica Sequencing Consortium"/>
            <person name="Wilson R.K."/>
        </authorList>
    </citation>
    <scope>NUCLEOTIDE SEQUENCE [LARGE SCALE GENOMIC DNA]</scope>
    <source>
        <strain evidence="6">DF5081</strain>
    </source>
</reference>
<feature type="compositionally biased region" description="Polar residues" evidence="3">
    <location>
        <begin position="215"/>
        <end position="234"/>
    </location>
</feature>
<dbReference type="EnsemblMetazoa" id="CJA34376.1">
    <property type="protein sequence ID" value="CJA34376.1"/>
    <property type="gene ID" value="WBGene00210223"/>
</dbReference>
<dbReference type="Proteomes" id="UP000005237">
    <property type="component" value="Unassembled WGS sequence"/>
</dbReference>
<evidence type="ECO:0000256" key="3">
    <source>
        <dbReference type="SAM" id="MobiDB-lite"/>
    </source>
</evidence>
<evidence type="ECO:0000256" key="2">
    <source>
        <dbReference type="ARBA" id="ARBA00023242"/>
    </source>
</evidence>
<dbReference type="GO" id="GO:0005634">
    <property type="term" value="C:nucleus"/>
    <property type="evidence" value="ECO:0007669"/>
    <property type="project" value="UniProtKB-SubCell"/>
</dbReference>
<sequence length="510" mass="57277">MTTRRLHLRRVMHNKGPASTRQLNEEEFRRTIIPINYDRRFGRDKDNDVLFYRDVQDQDKGDQNISRIHAVIYYRKGEKDGVHVYLLEDCSKSGTYVNDLRLNYKKPKVLKSGDTIKFGHYNGESVRPGEYATQEYSDWTFLVEEMRSDVAKEPKKTLKLFANSPITHEVLNRDNSSGEAGRKTEAGRSTGVLQQEADSTNDVVLIEPQMFGHNNSYARHDVPSTSQIPQSRHSTTSHDPKFSDPTQNDVVICIYNLLIHGKLAGRSSAMAKNLANKFPGISIDVFEKLASLDLRSKKTDEERMEMIKDKINSEMSKIRRAEVTSNFKKTDKIAVVDADSSADSSVPTVNSRCPGSSYPGASSSSFQPVAPTVSRPIALRPNIDDDHYAAFLNTIQVSSAMIQAAQETTRVLYPTIALTDAMKLFLPSMANVVHGFPTNPRLYGLANRQIPESNQPVRTNGNQHVTVIQAVPQVQKTVQQNRDANRDDMGSLSFSSESDEDNLFAENKEN</sequence>
<dbReference type="InterPro" id="IPR008984">
    <property type="entry name" value="SMAD_FHA_dom_sf"/>
</dbReference>